<organism evidence="1 2">
    <name type="scientific">Trema orientale</name>
    <name type="common">Charcoal tree</name>
    <name type="synonym">Celtis orientalis</name>
    <dbReference type="NCBI Taxonomy" id="63057"/>
    <lineage>
        <taxon>Eukaryota</taxon>
        <taxon>Viridiplantae</taxon>
        <taxon>Streptophyta</taxon>
        <taxon>Embryophyta</taxon>
        <taxon>Tracheophyta</taxon>
        <taxon>Spermatophyta</taxon>
        <taxon>Magnoliopsida</taxon>
        <taxon>eudicotyledons</taxon>
        <taxon>Gunneridae</taxon>
        <taxon>Pentapetalae</taxon>
        <taxon>rosids</taxon>
        <taxon>fabids</taxon>
        <taxon>Rosales</taxon>
        <taxon>Cannabaceae</taxon>
        <taxon>Trema</taxon>
    </lineage>
</organism>
<name>A0A2P5FUA4_TREOI</name>
<keyword evidence="2" id="KW-1185">Reference proteome</keyword>
<dbReference type="AlphaFoldDB" id="A0A2P5FUA4"/>
<accession>A0A2P5FUA4</accession>
<dbReference type="Proteomes" id="UP000237000">
    <property type="component" value="Unassembled WGS sequence"/>
</dbReference>
<gene>
    <name evidence="1" type="ORF">TorRG33x02_026670</name>
</gene>
<protein>
    <submittedName>
        <fullName evidence="1">Uncharacterized protein</fullName>
    </submittedName>
</protein>
<dbReference type="InParanoid" id="A0A2P5FUA4"/>
<dbReference type="EMBL" id="JXTC01000008">
    <property type="protein sequence ID" value="POO01360.1"/>
    <property type="molecule type" value="Genomic_DNA"/>
</dbReference>
<evidence type="ECO:0000313" key="1">
    <source>
        <dbReference type="EMBL" id="POO01360.1"/>
    </source>
</evidence>
<proteinExistence type="predicted"/>
<comment type="caution">
    <text evidence="1">The sequence shown here is derived from an EMBL/GenBank/DDBJ whole genome shotgun (WGS) entry which is preliminary data.</text>
</comment>
<evidence type="ECO:0000313" key="2">
    <source>
        <dbReference type="Proteomes" id="UP000237000"/>
    </source>
</evidence>
<reference evidence="2" key="1">
    <citation type="submission" date="2016-06" db="EMBL/GenBank/DDBJ databases">
        <title>Parallel loss of symbiosis genes in relatives of nitrogen-fixing non-legume Parasponia.</title>
        <authorList>
            <person name="Van Velzen R."/>
            <person name="Holmer R."/>
            <person name="Bu F."/>
            <person name="Rutten L."/>
            <person name="Van Zeijl A."/>
            <person name="Liu W."/>
            <person name="Santuari L."/>
            <person name="Cao Q."/>
            <person name="Sharma T."/>
            <person name="Shen D."/>
            <person name="Roswanjaya Y."/>
            <person name="Wardhani T."/>
            <person name="Kalhor M.S."/>
            <person name="Jansen J."/>
            <person name="Van den Hoogen J."/>
            <person name="Gungor B."/>
            <person name="Hartog M."/>
            <person name="Hontelez J."/>
            <person name="Verver J."/>
            <person name="Yang W.-C."/>
            <person name="Schijlen E."/>
            <person name="Repin R."/>
            <person name="Schilthuizen M."/>
            <person name="Schranz E."/>
            <person name="Heidstra R."/>
            <person name="Miyata K."/>
            <person name="Fedorova E."/>
            <person name="Kohlen W."/>
            <person name="Bisseling T."/>
            <person name="Smit S."/>
            <person name="Geurts R."/>
        </authorList>
    </citation>
    <scope>NUCLEOTIDE SEQUENCE [LARGE SCALE GENOMIC DNA]</scope>
    <source>
        <strain evidence="2">cv. RG33-2</strain>
    </source>
</reference>
<sequence>MTGYIVVVRPLSPTCRSTAAKEVKVHSVMSLNFFTCFENDMSIWVPLPIFIF</sequence>
<dbReference type="OrthoDB" id="10310828at2759"/>